<dbReference type="Proteomes" id="UP000886005">
    <property type="component" value="Unassembled WGS sequence"/>
</dbReference>
<feature type="transmembrane region" description="Helical" evidence="1">
    <location>
        <begin position="63"/>
        <end position="82"/>
    </location>
</feature>
<comment type="caution">
    <text evidence="2">The sequence shown here is derived from an EMBL/GenBank/DDBJ whole genome shotgun (WGS) entry which is preliminary data.</text>
</comment>
<name>A0A7V1PVH3_CALAY</name>
<evidence type="ECO:0000313" key="2">
    <source>
        <dbReference type="EMBL" id="HED10981.1"/>
    </source>
</evidence>
<sequence length="95" mass="10882">MAKKHTVKTKKTTTEEKKVYSEKTERIFKIMLRTMSWTVGIAFASILVLPYLNNPVVDSINRYIFNTGLLVLIVFTVIEFVADSVKSRIENKING</sequence>
<evidence type="ECO:0000256" key="1">
    <source>
        <dbReference type="SAM" id="Phobius"/>
    </source>
</evidence>
<proteinExistence type="predicted"/>
<gene>
    <name evidence="2" type="ORF">ENJ10_09855</name>
</gene>
<accession>A0A7V1PVH3</accession>
<organism evidence="2">
    <name type="scientific">Caldithrix abyssi</name>
    <dbReference type="NCBI Taxonomy" id="187145"/>
    <lineage>
        <taxon>Bacteria</taxon>
        <taxon>Pseudomonadati</taxon>
        <taxon>Calditrichota</taxon>
        <taxon>Calditrichia</taxon>
        <taxon>Calditrichales</taxon>
        <taxon>Calditrichaceae</taxon>
        <taxon>Caldithrix</taxon>
    </lineage>
</organism>
<reference evidence="2" key="1">
    <citation type="journal article" date="2020" name="mSystems">
        <title>Genome- and Community-Level Interaction Insights into Carbon Utilization and Element Cycling Functions of Hydrothermarchaeota in Hydrothermal Sediment.</title>
        <authorList>
            <person name="Zhou Z."/>
            <person name="Liu Y."/>
            <person name="Xu W."/>
            <person name="Pan J."/>
            <person name="Luo Z.H."/>
            <person name="Li M."/>
        </authorList>
    </citation>
    <scope>NUCLEOTIDE SEQUENCE [LARGE SCALE GENOMIC DNA]</scope>
    <source>
        <strain evidence="2">HyVt-456</strain>
    </source>
</reference>
<keyword evidence="1" id="KW-0472">Membrane</keyword>
<feature type="transmembrane region" description="Helical" evidence="1">
    <location>
        <begin position="30"/>
        <end position="51"/>
    </location>
</feature>
<dbReference type="EMBL" id="DRLD01000273">
    <property type="protein sequence ID" value="HED10981.1"/>
    <property type="molecule type" value="Genomic_DNA"/>
</dbReference>
<keyword evidence="1" id="KW-1133">Transmembrane helix</keyword>
<protein>
    <submittedName>
        <fullName evidence="2">Uncharacterized protein</fullName>
    </submittedName>
</protein>
<dbReference type="AlphaFoldDB" id="A0A7V1PVH3"/>
<keyword evidence="1" id="KW-0812">Transmembrane</keyword>